<dbReference type="GO" id="GO:0003677">
    <property type="term" value="F:DNA binding"/>
    <property type="evidence" value="ECO:0007669"/>
    <property type="project" value="UniProtKB-KW"/>
</dbReference>
<dbReference type="PANTHER" id="PTHR40661">
    <property type="match status" value="1"/>
</dbReference>
<dbReference type="STRING" id="45065.Lgee_0727"/>
<organism evidence="5 6">
    <name type="scientific">Legionella geestiana</name>
    <dbReference type="NCBI Taxonomy" id="45065"/>
    <lineage>
        <taxon>Bacteria</taxon>
        <taxon>Pseudomonadati</taxon>
        <taxon>Pseudomonadota</taxon>
        <taxon>Gammaproteobacteria</taxon>
        <taxon>Legionellales</taxon>
        <taxon>Legionellaceae</taxon>
        <taxon>Legionella</taxon>
    </lineage>
</organism>
<dbReference type="PANTHER" id="PTHR40661:SF3">
    <property type="entry name" value="FELS-1 PROPHAGE TRANSCRIPTIONAL REGULATOR"/>
    <property type="match status" value="1"/>
</dbReference>
<dbReference type="SUPFAM" id="SSF47413">
    <property type="entry name" value="lambda repressor-like DNA-binding domains"/>
    <property type="match status" value="1"/>
</dbReference>
<sequence length="222" mass="25158">MNNLALQKGVPNSLVIAGNIKKLMVANNLSDAQLARAIGVSIMTIRRVTSGETEDPRISTLNLIASYFKISVDSLLENNERPIQLTQNNKPKFIPVLDWETIEKIDENKKNDYSQWDKWYPLIQNDNLNLNDMAFALESKPSMQPRFPKGTLFIINPNESIIDNDLVLVQLKTSKAISLREIVIDPPQWILRSIISGSDPIYFNSDEHDIIGVVVLTVYHSR</sequence>
<keyword evidence="6" id="KW-1185">Reference proteome</keyword>
<dbReference type="InterPro" id="IPR015927">
    <property type="entry name" value="Peptidase_S24_S26A/B/C"/>
</dbReference>
<dbReference type="InterPro" id="IPR001387">
    <property type="entry name" value="Cro/C1-type_HTH"/>
</dbReference>
<name>A0A0W0U2N9_9GAMM</name>
<dbReference type="InterPro" id="IPR010982">
    <property type="entry name" value="Lambda_DNA-bd_dom_sf"/>
</dbReference>
<reference evidence="5 6" key="1">
    <citation type="submission" date="2015-11" db="EMBL/GenBank/DDBJ databases">
        <title>Genomic analysis of 38 Legionella species identifies large and diverse effector repertoires.</title>
        <authorList>
            <person name="Burstein D."/>
            <person name="Amaro F."/>
            <person name="Zusman T."/>
            <person name="Lifshitz Z."/>
            <person name="Cohen O."/>
            <person name="Gilbert J.A."/>
            <person name="Pupko T."/>
            <person name="Shuman H.A."/>
            <person name="Segal G."/>
        </authorList>
    </citation>
    <scope>NUCLEOTIDE SEQUENCE [LARGE SCALE GENOMIC DNA]</scope>
    <source>
        <strain evidence="5 6">ATCC 49504</strain>
    </source>
</reference>
<dbReference type="Proteomes" id="UP000054785">
    <property type="component" value="Unassembled WGS sequence"/>
</dbReference>
<dbReference type="InterPro" id="IPR039418">
    <property type="entry name" value="LexA-like"/>
</dbReference>
<accession>A0A0W0U2N9</accession>
<dbReference type="Pfam" id="PF00717">
    <property type="entry name" value="Peptidase_S24"/>
    <property type="match status" value="1"/>
</dbReference>
<dbReference type="EMBL" id="LNYC01000020">
    <property type="protein sequence ID" value="KTD02398.1"/>
    <property type="molecule type" value="Genomic_DNA"/>
</dbReference>
<evidence type="ECO:0000313" key="6">
    <source>
        <dbReference type="Proteomes" id="UP000054785"/>
    </source>
</evidence>
<dbReference type="Pfam" id="PF01381">
    <property type="entry name" value="HTH_3"/>
    <property type="match status" value="1"/>
</dbReference>
<keyword evidence="1" id="KW-0805">Transcription regulation</keyword>
<keyword evidence="2" id="KW-0238">DNA-binding</keyword>
<gene>
    <name evidence="5" type="ORF">Lgee_0727</name>
</gene>
<evidence type="ECO:0000259" key="4">
    <source>
        <dbReference type="PROSITE" id="PS50943"/>
    </source>
</evidence>
<dbReference type="CDD" id="cd00093">
    <property type="entry name" value="HTH_XRE"/>
    <property type="match status" value="1"/>
</dbReference>
<dbReference type="InterPro" id="IPR036286">
    <property type="entry name" value="LexA/Signal_pep-like_sf"/>
</dbReference>
<dbReference type="RefSeq" id="WP_051550813.1">
    <property type="nucleotide sequence ID" value="NZ_CAAAHN010000009.1"/>
</dbReference>
<dbReference type="AlphaFoldDB" id="A0A0W0U2N9"/>
<keyword evidence="3" id="KW-0804">Transcription</keyword>
<dbReference type="CDD" id="cd06529">
    <property type="entry name" value="S24_LexA-like"/>
    <property type="match status" value="1"/>
</dbReference>
<evidence type="ECO:0000256" key="2">
    <source>
        <dbReference type="ARBA" id="ARBA00023125"/>
    </source>
</evidence>
<proteinExistence type="predicted"/>
<dbReference type="PATRIC" id="fig|45065.4.peg.775"/>
<evidence type="ECO:0000256" key="1">
    <source>
        <dbReference type="ARBA" id="ARBA00023015"/>
    </source>
</evidence>
<dbReference type="Gene3D" id="1.10.260.40">
    <property type="entry name" value="lambda repressor-like DNA-binding domains"/>
    <property type="match status" value="1"/>
</dbReference>
<evidence type="ECO:0000313" key="5">
    <source>
        <dbReference type="EMBL" id="KTD02398.1"/>
    </source>
</evidence>
<comment type="caution">
    <text evidence="5">The sequence shown here is derived from an EMBL/GenBank/DDBJ whole genome shotgun (WGS) entry which is preliminary data.</text>
</comment>
<dbReference type="SMART" id="SM00530">
    <property type="entry name" value="HTH_XRE"/>
    <property type="match status" value="1"/>
</dbReference>
<evidence type="ECO:0000256" key="3">
    <source>
        <dbReference type="ARBA" id="ARBA00023163"/>
    </source>
</evidence>
<feature type="domain" description="HTH cro/C1-type" evidence="4">
    <location>
        <begin position="20"/>
        <end position="75"/>
    </location>
</feature>
<dbReference type="Gene3D" id="2.10.109.10">
    <property type="entry name" value="Umud Fragment, subunit A"/>
    <property type="match status" value="1"/>
</dbReference>
<protein>
    <submittedName>
        <fullName evidence="5">Peptidase, S24 family</fullName>
    </submittedName>
</protein>
<dbReference type="PROSITE" id="PS50943">
    <property type="entry name" value="HTH_CROC1"/>
    <property type="match status" value="1"/>
</dbReference>
<dbReference type="SUPFAM" id="SSF51306">
    <property type="entry name" value="LexA/Signal peptidase"/>
    <property type="match status" value="1"/>
</dbReference>